<reference evidence="2" key="1">
    <citation type="journal article" date="2019" name="Int. J. Syst. Evol. Microbiol.">
        <title>The Global Catalogue of Microorganisms (GCM) 10K type strain sequencing project: providing services to taxonomists for standard genome sequencing and annotation.</title>
        <authorList>
            <consortium name="The Broad Institute Genomics Platform"/>
            <consortium name="The Broad Institute Genome Sequencing Center for Infectious Disease"/>
            <person name="Wu L."/>
            <person name="Ma J."/>
        </authorList>
    </citation>
    <scope>NUCLEOTIDE SEQUENCE [LARGE SCALE GENOMIC DNA]</scope>
    <source>
        <strain evidence="2">JCM 18541</strain>
    </source>
</reference>
<dbReference type="EMBL" id="BAABKP010000016">
    <property type="protein sequence ID" value="GAA4801643.1"/>
    <property type="molecule type" value="Genomic_DNA"/>
</dbReference>
<dbReference type="Proteomes" id="UP001500187">
    <property type="component" value="Unassembled WGS sequence"/>
</dbReference>
<evidence type="ECO:0000313" key="1">
    <source>
        <dbReference type="EMBL" id="GAA4801643.1"/>
    </source>
</evidence>
<evidence type="ECO:0000313" key="2">
    <source>
        <dbReference type="Proteomes" id="UP001500187"/>
    </source>
</evidence>
<organism evidence="1 2">
    <name type="scientific">Rothia endophytica</name>
    <dbReference type="NCBI Taxonomy" id="1324766"/>
    <lineage>
        <taxon>Bacteria</taxon>
        <taxon>Bacillati</taxon>
        <taxon>Actinomycetota</taxon>
        <taxon>Actinomycetes</taxon>
        <taxon>Micrococcales</taxon>
        <taxon>Micrococcaceae</taxon>
        <taxon>Rothia</taxon>
    </lineage>
</organism>
<keyword evidence="2" id="KW-1185">Reference proteome</keyword>
<sequence length="109" mass="12254">MGIIFILVTFVYTGNKFFTTTESCTVKKTEIVVLDINAGGVPYQSPVLYVYSQDCPPISFSSPPNDYVSLEQVPGDLEVGHTYEFEVGFFRAELIGVRDEWWRGVGINF</sequence>
<accession>A0ABP9BWX4</accession>
<gene>
    <name evidence="1" type="ORF">GCM10023352_22210</name>
</gene>
<protein>
    <submittedName>
        <fullName evidence="1">Uncharacterized protein</fullName>
    </submittedName>
</protein>
<comment type="caution">
    <text evidence="1">The sequence shown here is derived from an EMBL/GenBank/DDBJ whole genome shotgun (WGS) entry which is preliminary data.</text>
</comment>
<name>A0ABP9BWX4_9MICC</name>
<proteinExistence type="predicted"/>